<evidence type="ECO:0000313" key="18">
    <source>
        <dbReference type="EMBL" id="KAJ6427615.1"/>
    </source>
</evidence>
<keyword evidence="10" id="KW-0677">Repeat</keyword>
<dbReference type="GO" id="GO:0005507">
    <property type="term" value="F:copper ion binding"/>
    <property type="evidence" value="ECO:0007669"/>
    <property type="project" value="InterPro"/>
</dbReference>
<keyword evidence="14" id="KW-0439">Lignin degradation</keyword>
<evidence type="ECO:0000256" key="13">
    <source>
        <dbReference type="ARBA" id="ARBA00023180"/>
    </source>
</evidence>
<name>A0AAD6PFY0_9ROSI</name>
<evidence type="ECO:0000256" key="3">
    <source>
        <dbReference type="ARBA" id="ARBA00002075"/>
    </source>
</evidence>
<dbReference type="EMBL" id="JAPFFJ010000005">
    <property type="protein sequence ID" value="KAJ6427615.1"/>
    <property type="molecule type" value="Genomic_DNA"/>
</dbReference>
<dbReference type="Pfam" id="PF00394">
    <property type="entry name" value="Cu-oxidase"/>
    <property type="match status" value="1"/>
</dbReference>
<dbReference type="Pfam" id="PF07731">
    <property type="entry name" value="Cu-oxidase_2"/>
    <property type="match status" value="1"/>
</dbReference>
<evidence type="ECO:0000256" key="11">
    <source>
        <dbReference type="ARBA" id="ARBA00023002"/>
    </source>
</evidence>
<dbReference type="InterPro" id="IPR001117">
    <property type="entry name" value="Cu-oxidase_2nd"/>
</dbReference>
<keyword evidence="12" id="KW-0186">Copper</keyword>
<proteinExistence type="inferred from homology"/>
<evidence type="ECO:0000256" key="7">
    <source>
        <dbReference type="ARBA" id="ARBA00022523"/>
    </source>
</evidence>
<evidence type="ECO:0000256" key="8">
    <source>
        <dbReference type="ARBA" id="ARBA00022525"/>
    </source>
</evidence>
<dbReference type="CDD" id="cd13875">
    <property type="entry name" value="CuRO_2_LCC_plant"/>
    <property type="match status" value="1"/>
</dbReference>
<protein>
    <recommendedName>
        <fullName evidence="6">laccase</fullName>
        <ecNumber evidence="6">1.10.3.2</ecNumber>
    </recommendedName>
</protein>
<gene>
    <name evidence="18" type="ORF">OIU84_023079</name>
</gene>
<dbReference type="InterPro" id="IPR008972">
    <property type="entry name" value="Cupredoxin"/>
</dbReference>
<dbReference type="Gene3D" id="2.60.40.420">
    <property type="entry name" value="Cupredoxins - blue copper proteins"/>
    <property type="match status" value="3"/>
</dbReference>
<dbReference type="GO" id="GO:0048046">
    <property type="term" value="C:apoplast"/>
    <property type="evidence" value="ECO:0007669"/>
    <property type="project" value="UniProtKB-SubCell"/>
</dbReference>
<reference evidence="18 19" key="1">
    <citation type="journal article" date="2023" name="Int. J. Mol. Sci.">
        <title>De Novo Assembly and Annotation of 11 Diverse Shrub Willow (Salix) Genomes Reveals Novel Gene Organization in Sex-Linked Regions.</title>
        <authorList>
            <person name="Hyden B."/>
            <person name="Feng K."/>
            <person name="Yates T.B."/>
            <person name="Jawdy S."/>
            <person name="Cereghino C."/>
            <person name="Smart L.B."/>
            <person name="Muchero W."/>
        </authorList>
    </citation>
    <scope>NUCLEOTIDE SEQUENCE [LARGE SCALE GENOMIC DNA]</scope>
    <source>
        <tissue evidence="18">Shoot tip</tissue>
    </source>
</reference>
<comment type="similarity">
    <text evidence="5">Belongs to the multicopper oxidase family.</text>
</comment>
<dbReference type="InterPro" id="IPR045087">
    <property type="entry name" value="Cu-oxidase_fam"/>
</dbReference>
<dbReference type="GO" id="GO:0052716">
    <property type="term" value="F:hydroquinone:oxygen oxidoreductase activity"/>
    <property type="evidence" value="ECO:0007669"/>
    <property type="project" value="UniProtKB-EC"/>
</dbReference>
<dbReference type="AlphaFoldDB" id="A0AAD6PFY0"/>
<evidence type="ECO:0000313" key="19">
    <source>
        <dbReference type="Proteomes" id="UP001162972"/>
    </source>
</evidence>
<dbReference type="InterPro" id="IPR011707">
    <property type="entry name" value="Cu-oxidase-like_N"/>
</dbReference>
<accession>A0AAD6PFY0</accession>
<dbReference type="PANTHER" id="PTHR11709:SF262">
    <property type="entry name" value="LACCASE-14"/>
    <property type="match status" value="1"/>
</dbReference>
<evidence type="ECO:0000256" key="6">
    <source>
        <dbReference type="ARBA" id="ARBA00012297"/>
    </source>
</evidence>
<evidence type="ECO:0000256" key="14">
    <source>
        <dbReference type="ARBA" id="ARBA00023185"/>
    </source>
</evidence>
<dbReference type="Proteomes" id="UP001162972">
    <property type="component" value="Chromosome 1"/>
</dbReference>
<evidence type="ECO:0000256" key="5">
    <source>
        <dbReference type="ARBA" id="ARBA00010609"/>
    </source>
</evidence>
<organism evidence="18 19">
    <name type="scientific">Salix udensis</name>
    <dbReference type="NCBI Taxonomy" id="889485"/>
    <lineage>
        <taxon>Eukaryota</taxon>
        <taxon>Viridiplantae</taxon>
        <taxon>Streptophyta</taxon>
        <taxon>Embryophyta</taxon>
        <taxon>Tracheophyta</taxon>
        <taxon>Spermatophyta</taxon>
        <taxon>Magnoliopsida</taxon>
        <taxon>eudicotyledons</taxon>
        <taxon>Gunneridae</taxon>
        <taxon>Pentapetalae</taxon>
        <taxon>rosids</taxon>
        <taxon>fabids</taxon>
        <taxon>Malpighiales</taxon>
        <taxon>Salicaceae</taxon>
        <taxon>Saliceae</taxon>
        <taxon>Salix</taxon>
    </lineage>
</organism>
<feature type="domain" description="Plastocyanin-like" evidence="17">
    <location>
        <begin position="5"/>
        <end position="67"/>
    </location>
</feature>
<evidence type="ECO:0000259" key="16">
    <source>
        <dbReference type="Pfam" id="PF07731"/>
    </source>
</evidence>
<sequence>MACRHGARQVRNPWSDGPEYITQCPIQPGRKFKYRIRLSREEGTIWWHAHSSWARATVHGALVIYPKPGFPYPFPKPHAEIPIILGEWWKKDVMKIPGDANITGGTFKVMVEQGKTYLLRIVNAVMDENLFFVIAKHKLTIVGKDGCYLKPFASDYLMISPGQSMDVLLEADQPPGHYSMASRAYSSAFGAGFDNTTATAVVEYHGIYQSPESPHFAPVLPPYNGTQASTDFTEHTADKPCAGPFGKRFAASLNNISFVEPPSLDILQAYYYGIDGVFERNFPRKPPYEFNYTAENLPANLLTPSFGTEVRVLEYNASVEIVLQGTNVLAADNHPIHLHGYSFYVVGWGLGKFRS</sequence>
<keyword evidence="7" id="KW-0052">Apoplast</keyword>
<evidence type="ECO:0000256" key="1">
    <source>
        <dbReference type="ARBA" id="ARBA00000349"/>
    </source>
</evidence>
<dbReference type="Pfam" id="PF07732">
    <property type="entry name" value="Cu-oxidase_3"/>
    <property type="match status" value="1"/>
</dbReference>
<evidence type="ECO:0000256" key="2">
    <source>
        <dbReference type="ARBA" id="ARBA00001935"/>
    </source>
</evidence>
<comment type="cofactor">
    <cofactor evidence="2">
        <name>Cu cation</name>
        <dbReference type="ChEBI" id="CHEBI:23378"/>
    </cofactor>
</comment>
<keyword evidence="13" id="KW-0325">Glycoprotein</keyword>
<keyword evidence="19" id="KW-1185">Reference proteome</keyword>
<keyword evidence="8" id="KW-0964">Secreted</keyword>
<comment type="caution">
    <text evidence="18">The sequence shown here is derived from an EMBL/GenBank/DDBJ whole genome shotgun (WGS) entry which is preliminary data.</text>
</comment>
<keyword evidence="9" id="KW-0479">Metal-binding</keyword>
<keyword evidence="11" id="KW-0560">Oxidoreductase</keyword>
<dbReference type="GO" id="GO:0046274">
    <property type="term" value="P:lignin catabolic process"/>
    <property type="evidence" value="ECO:0007669"/>
    <property type="project" value="UniProtKB-KW"/>
</dbReference>
<evidence type="ECO:0000259" key="17">
    <source>
        <dbReference type="Pfam" id="PF07732"/>
    </source>
</evidence>
<dbReference type="SUPFAM" id="SSF49503">
    <property type="entry name" value="Cupredoxins"/>
    <property type="match status" value="3"/>
</dbReference>
<comment type="subcellular location">
    <subcellularLocation>
        <location evidence="4">Secreted</location>
        <location evidence="4">Extracellular space</location>
        <location evidence="4">Apoplast</location>
    </subcellularLocation>
</comment>
<evidence type="ECO:0000256" key="9">
    <source>
        <dbReference type="ARBA" id="ARBA00022723"/>
    </source>
</evidence>
<dbReference type="EC" id="1.10.3.2" evidence="6"/>
<feature type="domain" description="Plastocyanin-like" evidence="16">
    <location>
        <begin position="282"/>
        <end position="351"/>
    </location>
</feature>
<comment type="catalytic activity">
    <reaction evidence="1">
        <text>4 hydroquinone + O2 = 4 benzosemiquinone + 2 H2O</text>
        <dbReference type="Rhea" id="RHEA:11276"/>
        <dbReference type="ChEBI" id="CHEBI:15377"/>
        <dbReference type="ChEBI" id="CHEBI:15379"/>
        <dbReference type="ChEBI" id="CHEBI:17594"/>
        <dbReference type="ChEBI" id="CHEBI:17977"/>
        <dbReference type="EC" id="1.10.3.2"/>
    </reaction>
</comment>
<dbReference type="InterPro" id="IPR034285">
    <property type="entry name" value="CuRO_2_LCC"/>
</dbReference>
<evidence type="ECO:0000256" key="10">
    <source>
        <dbReference type="ARBA" id="ARBA00022737"/>
    </source>
</evidence>
<feature type="domain" description="Plastocyanin-like" evidence="15">
    <location>
        <begin position="103"/>
        <end position="206"/>
    </location>
</feature>
<dbReference type="PANTHER" id="PTHR11709">
    <property type="entry name" value="MULTI-COPPER OXIDASE"/>
    <property type="match status" value="1"/>
</dbReference>
<evidence type="ECO:0000256" key="12">
    <source>
        <dbReference type="ARBA" id="ARBA00023008"/>
    </source>
</evidence>
<dbReference type="InterPro" id="IPR011706">
    <property type="entry name" value="Cu-oxidase_C"/>
</dbReference>
<comment type="function">
    <text evidence="3">Lignin degradation and detoxification of lignin-derived products.</text>
</comment>
<evidence type="ECO:0000256" key="4">
    <source>
        <dbReference type="ARBA" id="ARBA00004271"/>
    </source>
</evidence>
<evidence type="ECO:0000259" key="15">
    <source>
        <dbReference type="Pfam" id="PF00394"/>
    </source>
</evidence>